<reference evidence="1" key="2">
    <citation type="journal article" date="2016" name="Fungal Biol.">
        <title>Ochratoxin A production by Penicillium thymicola.</title>
        <authorList>
            <person name="Nguyen H.D.T."/>
            <person name="McMullin D.R."/>
            <person name="Ponomareva E."/>
            <person name="Riley R."/>
            <person name="Pomraning K.R."/>
            <person name="Baker S.E."/>
            <person name="Seifert K.A."/>
        </authorList>
    </citation>
    <scope>NUCLEOTIDE SEQUENCE</scope>
    <source>
        <strain evidence="1">DAOM 180753</strain>
    </source>
</reference>
<proteinExistence type="predicted"/>
<dbReference type="EMBL" id="LACB01000073">
    <property type="protein sequence ID" value="KAJ9489824.1"/>
    <property type="molecule type" value="Genomic_DNA"/>
</dbReference>
<sequence length="87" mass="9852">MHFFQSHKAPQNKTASDRQKLKFTNPILTIFGEPSQGLRVCCSSPTGYRGSVDRINIEAQYMRNGSNAANDINNRESRVEILKILKL</sequence>
<reference evidence="1" key="1">
    <citation type="submission" date="2015-06" db="EMBL/GenBank/DDBJ databases">
        <authorList>
            <person name="Nguyen H."/>
        </authorList>
    </citation>
    <scope>NUCLEOTIDE SEQUENCE</scope>
    <source>
        <strain evidence="1">DAOM 180753</strain>
    </source>
</reference>
<dbReference type="AlphaFoldDB" id="A0AAI9XAS9"/>
<dbReference type="Proteomes" id="UP001227192">
    <property type="component" value="Unassembled WGS sequence"/>
</dbReference>
<accession>A0AAI9XAS9</accession>
<keyword evidence="2" id="KW-1185">Reference proteome</keyword>
<evidence type="ECO:0000313" key="1">
    <source>
        <dbReference type="EMBL" id="KAJ9489824.1"/>
    </source>
</evidence>
<gene>
    <name evidence="1" type="ORF">VN97_g3438</name>
</gene>
<organism evidence="1 2">
    <name type="scientific">Penicillium thymicola</name>
    <dbReference type="NCBI Taxonomy" id="293382"/>
    <lineage>
        <taxon>Eukaryota</taxon>
        <taxon>Fungi</taxon>
        <taxon>Dikarya</taxon>
        <taxon>Ascomycota</taxon>
        <taxon>Pezizomycotina</taxon>
        <taxon>Eurotiomycetes</taxon>
        <taxon>Eurotiomycetidae</taxon>
        <taxon>Eurotiales</taxon>
        <taxon>Aspergillaceae</taxon>
        <taxon>Penicillium</taxon>
    </lineage>
</organism>
<name>A0AAI9XAS9_PENTH</name>
<evidence type="ECO:0000313" key="2">
    <source>
        <dbReference type="Proteomes" id="UP001227192"/>
    </source>
</evidence>
<protein>
    <submittedName>
        <fullName evidence="1">Uncharacterized protein</fullName>
    </submittedName>
</protein>
<comment type="caution">
    <text evidence="1">The sequence shown here is derived from an EMBL/GenBank/DDBJ whole genome shotgun (WGS) entry which is preliminary data.</text>
</comment>